<feature type="region of interest" description="Disordered" evidence="9">
    <location>
        <begin position="686"/>
        <end position="708"/>
    </location>
</feature>
<evidence type="ECO:0000256" key="8">
    <source>
        <dbReference type="SAM" id="Coils"/>
    </source>
</evidence>
<dbReference type="GO" id="GO:0006298">
    <property type="term" value="P:mismatch repair"/>
    <property type="evidence" value="ECO:0007669"/>
    <property type="project" value="InterPro"/>
</dbReference>
<accession>A0A2T4Z8D5</accession>
<dbReference type="InterPro" id="IPR002625">
    <property type="entry name" value="Smr_dom"/>
</dbReference>
<dbReference type="GO" id="GO:0140664">
    <property type="term" value="F:ATP-dependent DNA damage sensor activity"/>
    <property type="evidence" value="ECO:0007669"/>
    <property type="project" value="InterPro"/>
</dbReference>
<keyword evidence="5 7" id="KW-0694">RNA-binding</keyword>
<proteinExistence type="inferred from homology"/>
<keyword evidence="3 7" id="KW-0378">Hydrolase</keyword>
<dbReference type="GO" id="GO:0019843">
    <property type="term" value="F:rRNA binding"/>
    <property type="evidence" value="ECO:0007669"/>
    <property type="project" value="UniProtKB-UniRule"/>
</dbReference>
<evidence type="ECO:0000259" key="10">
    <source>
        <dbReference type="PROSITE" id="PS50828"/>
    </source>
</evidence>
<reference evidence="11 12" key="1">
    <citation type="submission" date="2018-04" db="EMBL/GenBank/DDBJ databases">
        <title>Genomic Encyclopedia of Archaeal and Bacterial Type Strains, Phase II (KMG-II): from individual species to whole genera.</title>
        <authorList>
            <person name="Goeker M."/>
        </authorList>
    </citation>
    <scope>NUCLEOTIDE SEQUENCE [LARGE SCALE GENOMIC DNA]</scope>
    <source>
        <strain evidence="11 12">DSM 45169</strain>
    </source>
</reference>
<comment type="function">
    <text evidence="7">Acts as a ribosome collision sensor, splitting the ribosome into its 2 subunits. Detects stalled/collided 70S ribosomes which it binds and splits by an ATP-hydrolysis driven conformational change. Acts upstream of the ribosome quality control system (RQC), a ribosome-associated complex that mediates the extraction of incompletely synthesized nascent chains from stalled ribosomes and their subsequent degradation. Probably generates substrates for RQC.</text>
</comment>
<name>A0A2T4Z8D5_9BACL</name>
<dbReference type="GO" id="GO:0030983">
    <property type="term" value="F:mismatched DNA binding"/>
    <property type="evidence" value="ECO:0007669"/>
    <property type="project" value="InterPro"/>
</dbReference>
<dbReference type="SMART" id="SM00534">
    <property type="entry name" value="MUTSac"/>
    <property type="match status" value="1"/>
</dbReference>
<evidence type="ECO:0000256" key="7">
    <source>
        <dbReference type="HAMAP-Rule" id="MF_00092"/>
    </source>
</evidence>
<evidence type="ECO:0000256" key="4">
    <source>
        <dbReference type="ARBA" id="ARBA00022840"/>
    </source>
</evidence>
<dbReference type="GO" id="GO:0045910">
    <property type="term" value="P:negative regulation of DNA recombination"/>
    <property type="evidence" value="ECO:0007669"/>
    <property type="project" value="InterPro"/>
</dbReference>
<dbReference type="EMBL" id="PZZP01000001">
    <property type="protein sequence ID" value="PTM58157.1"/>
    <property type="molecule type" value="Genomic_DNA"/>
</dbReference>
<evidence type="ECO:0000256" key="2">
    <source>
        <dbReference type="ARBA" id="ARBA00022741"/>
    </source>
</evidence>
<dbReference type="Gene3D" id="3.30.1370.110">
    <property type="match status" value="1"/>
</dbReference>
<dbReference type="InterPro" id="IPR027417">
    <property type="entry name" value="P-loop_NTPase"/>
</dbReference>
<gene>
    <name evidence="7" type="primary">mutS2</name>
    <name evidence="7" type="synonym">rqcU</name>
    <name evidence="11" type="ORF">C8J48_0735</name>
</gene>
<comment type="function">
    <text evidence="7">Endonuclease that is involved in the suppression of homologous recombination and thus may have a key role in the control of bacterial genetic diversity.</text>
</comment>
<keyword evidence="6 7" id="KW-0238">DNA-binding</keyword>
<keyword evidence="7" id="KW-0255">Endonuclease</keyword>
<dbReference type="GO" id="GO:0072344">
    <property type="term" value="P:rescue of stalled ribosome"/>
    <property type="evidence" value="ECO:0007669"/>
    <property type="project" value="UniProtKB-UniRule"/>
</dbReference>
<dbReference type="SMART" id="SM00463">
    <property type="entry name" value="SMR"/>
    <property type="match status" value="1"/>
</dbReference>
<feature type="compositionally biased region" description="Basic and acidic residues" evidence="9">
    <location>
        <begin position="686"/>
        <end position="696"/>
    </location>
</feature>
<dbReference type="PROSITE" id="PS50828">
    <property type="entry name" value="SMR"/>
    <property type="match status" value="1"/>
</dbReference>
<keyword evidence="4 7" id="KW-0067">ATP-binding</keyword>
<sequence length="788" mass="87713">MLDLHTLRTLEYDRIIGQLEALSSSEVSRQELSRLLPSSHVDEVRQRLACTKEGMDVLRLQGDLSLEGLKDIRSALRRAEIGGVLSPFELLQVASTAACEKQVKHVLNQIDEQETPLPILREMAAGLEDFSSLVRSIHSAIDPEGQVTDEASPALAGIRRSIRQLQTGIRSSLEQILRSSHFQKMLQEAIITQRNDRYVVPVKQEYRSAFGGIVHDQSASGQTLFIEPETVVTQNNRIRELELDEEREVERILGELTLLVQGETHALEHNLGLLTQVDVILAKARLGKRLKGVCPSIAADGNLRFKQARHPLIPAEDVVPIDVELGGETNAIIITGPNTGGKTVTLKTIGLLSLMAQAGIPIPVEEESQITVFRNVFADIGDEQSIEQSLSTFSSHMTNIIRILEQVDQSCLVLLDELGAGTDPTEGAALAIAILDHILKKDCRMVATTHYTELKLFAHAREGVVNASVEFDVETLSPTYRLLVGIPGRSNAFDIARRLGLSDEVVQEARAQIGQDENQLEEMIGSLATDTRTASEERQQAESLRQEAEGLLSELKEQRRIWEEEKEKLRTAARRDAQSIVTRAKREAEDVLQELRGWARQQRGSIKEHQLIEARKRLEEAAPEAEWRHTTDETEADQDRAIAVGDEVFVRTLGQKGKVIEQQGEHHFQVQVGAMKMRVDRRNLEWRSTPKQEETTKGSASYHRSSAPVRHELDLRGKMVEEALAEIDKYLDDALLAGYEQVTLIHGKGTGALRNGVQQYLHRHVRVKAFRAGGQGEGGLGVTVVELK</sequence>
<dbReference type="SUPFAM" id="SSF52540">
    <property type="entry name" value="P-loop containing nucleoside triphosphate hydrolases"/>
    <property type="match status" value="1"/>
</dbReference>
<comment type="caution">
    <text evidence="11">The sequence shown here is derived from an EMBL/GenBank/DDBJ whole genome shotgun (WGS) entry which is preliminary data.</text>
</comment>
<feature type="domain" description="Smr" evidence="10">
    <location>
        <begin position="713"/>
        <end position="788"/>
    </location>
</feature>
<dbReference type="InterPro" id="IPR036063">
    <property type="entry name" value="Smr_dom_sf"/>
</dbReference>
<dbReference type="PANTHER" id="PTHR48466:SF2">
    <property type="entry name" value="OS10G0509000 PROTEIN"/>
    <property type="match status" value="1"/>
</dbReference>
<dbReference type="CDD" id="cd03280">
    <property type="entry name" value="ABC_MutS2"/>
    <property type="match status" value="1"/>
</dbReference>
<feature type="binding site" evidence="7">
    <location>
        <begin position="336"/>
        <end position="343"/>
    </location>
    <ligand>
        <name>ATP</name>
        <dbReference type="ChEBI" id="CHEBI:30616"/>
    </ligand>
</feature>
<dbReference type="EC" id="3.6.4.-" evidence="7"/>
<evidence type="ECO:0000313" key="11">
    <source>
        <dbReference type="EMBL" id="PTM58157.1"/>
    </source>
</evidence>
<dbReference type="SUPFAM" id="SSF160443">
    <property type="entry name" value="SMR domain-like"/>
    <property type="match status" value="1"/>
</dbReference>
<dbReference type="InterPro" id="IPR046893">
    <property type="entry name" value="MSSS"/>
</dbReference>
<dbReference type="GO" id="GO:0005524">
    <property type="term" value="F:ATP binding"/>
    <property type="evidence" value="ECO:0007669"/>
    <property type="project" value="UniProtKB-UniRule"/>
</dbReference>
<evidence type="ECO:0000256" key="6">
    <source>
        <dbReference type="ARBA" id="ARBA00023125"/>
    </source>
</evidence>
<comment type="similarity">
    <text evidence="7">Belongs to the DNA mismatch repair MutS family. MutS2 subfamily.</text>
</comment>
<protein>
    <recommendedName>
        <fullName evidence="7">Endonuclease MutS2</fullName>
        <ecNumber evidence="7">3.1.-.-</ecNumber>
    </recommendedName>
    <alternativeName>
        <fullName evidence="7">Ribosome-associated protein quality control-upstream factor</fullName>
        <shortName evidence="7">RQC-upstream factor</shortName>
        <shortName evidence="7">RqcU</shortName>
        <ecNumber evidence="7">3.6.4.-</ecNumber>
    </alternativeName>
</protein>
<organism evidence="11 12">
    <name type="scientific">Desmospora activa DSM 45169</name>
    <dbReference type="NCBI Taxonomy" id="1121389"/>
    <lineage>
        <taxon>Bacteria</taxon>
        <taxon>Bacillati</taxon>
        <taxon>Bacillota</taxon>
        <taxon>Bacilli</taxon>
        <taxon>Bacillales</taxon>
        <taxon>Thermoactinomycetaceae</taxon>
        <taxon>Desmospora</taxon>
    </lineage>
</organism>
<dbReference type="Pfam" id="PF01713">
    <property type="entry name" value="Smr"/>
    <property type="match status" value="1"/>
</dbReference>
<keyword evidence="2 7" id="KW-0547">Nucleotide-binding</keyword>
<dbReference type="InterPro" id="IPR036187">
    <property type="entry name" value="DNA_mismatch_repair_MutS_sf"/>
</dbReference>
<evidence type="ECO:0000313" key="12">
    <source>
        <dbReference type="Proteomes" id="UP000241639"/>
    </source>
</evidence>
<dbReference type="GO" id="GO:0004519">
    <property type="term" value="F:endonuclease activity"/>
    <property type="evidence" value="ECO:0007669"/>
    <property type="project" value="UniProtKB-UniRule"/>
</dbReference>
<dbReference type="GO" id="GO:0016887">
    <property type="term" value="F:ATP hydrolysis activity"/>
    <property type="evidence" value="ECO:0007669"/>
    <property type="project" value="InterPro"/>
</dbReference>
<evidence type="ECO:0000256" key="5">
    <source>
        <dbReference type="ARBA" id="ARBA00022884"/>
    </source>
</evidence>
<keyword evidence="7" id="KW-0540">Nuclease</keyword>
<dbReference type="SMART" id="SM00533">
    <property type="entry name" value="MUTSd"/>
    <property type="match status" value="1"/>
</dbReference>
<evidence type="ECO:0000256" key="9">
    <source>
        <dbReference type="SAM" id="MobiDB-lite"/>
    </source>
</evidence>
<dbReference type="Gene3D" id="3.40.50.300">
    <property type="entry name" value="P-loop containing nucleotide triphosphate hydrolases"/>
    <property type="match status" value="1"/>
</dbReference>
<dbReference type="GO" id="GO:0043023">
    <property type="term" value="F:ribosomal large subunit binding"/>
    <property type="evidence" value="ECO:0007669"/>
    <property type="project" value="UniProtKB-UniRule"/>
</dbReference>
<dbReference type="InterPro" id="IPR007696">
    <property type="entry name" value="DNA_mismatch_repair_MutS_core"/>
</dbReference>
<keyword evidence="1 7" id="KW-0699">rRNA-binding</keyword>
<keyword evidence="12" id="KW-1185">Reference proteome</keyword>
<keyword evidence="8" id="KW-0175">Coiled coil</keyword>
<dbReference type="PIRSF" id="PIRSF005814">
    <property type="entry name" value="MutS_YshD"/>
    <property type="match status" value="1"/>
</dbReference>
<dbReference type="Pfam" id="PF00488">
    <property type="entry name" value="MutS_V"/>
    <property type="match status" value="1"/>
</dbReference>
<dbReference type="AlphaFoldDB" id="A0A2T4Z8D5"/>
<dbReference type="EC" id="3.1.-.-" evidence="7"/>
<dbReference type="Pfam" id="PF20297">
    <property type="entry name" value="MSSS"/>
    <property type="match status" value="1"/>
</dbReference>
<dbReference type="NCBIfam" id="TIGR01069">
    <property type="entry name" value="mutS2"/>
    <property type="match status" value="1"/>
</dbReference>
<dbReference type="SUPFAM" id="SSF48334">
    <property type="entry name" value="DNA repair protein MutS, domain III"/>
    <property type="match status" value="1"/>
</dbReference>
<dbReference type="InterPro" id="IPR005747">
    <property type="entry name" value="MutS2"/>
</dbReference>
<dbReference type="InterPro" id="IPR000432">
    <property type="entry name" value="DNA_mismatch_repair_MutS_C"/>
</dbReference>
<evidence type="ECO:0000256" key="1">
    <source>
        <dbReference type="ARBA" id="ARBA00022730"/>
    </source>
</evidence>
<dbReference type="Proteomes" id="UP000241639">
    <property type="component" value="Unassembled WGS sequence"/>
</dbReference>
<feature type="coiled-coil region" evidence="8">
    <location>
        <begin position="506"/>
        <end position="601"/>
    </location>
</feature>
<dbReference type="HAMAP" id="MF_00092">
    <property type="entry name" value="MutS2"/>
    <property type="match status" value="1"/>
</dbReference>
<dbReference type="FunFam" id="3.40.50.300:FF:000830">
    <property type="entry name" value="Endonuclease MutS2"/>
    <property type="match status" value="1"/>
</dbReference>
<comment type="subunit">
    <text evidence="7">Homodimer. Binds to stalled ribosomes, contacting rRNA.</text>
</comment>
<evidence type="ECO:0000256" key="3">
    <source>
        <dbReference type="ARBA" id="ARBA00022801"/>
    </source>
</evidence>
<dbReference type="PANTHER" id="PTHR48466">
    <property type="entry name" value="OS10G0509000 PROTEIN-RELATED"/>
    <property type="match status" value="1"/>
</dbReference>
<dbReference type="InterPro" id="IPR045076">
    <property type="entry name" value="MutS"/>
</dbReference>